<feature type="signal peptide" evidence="2">
    <location>
        <begin position="1"/>
        <end position="24"/>
    </location>
</feature>
<feature type="region of interest" description="Disordered" evidence="1">
    <location>
        <begin position="77"/>
        <end position="123"/>
    </location>
</feature>
<proteinExistence type="predicted"/>
<keyword evidence="2" id="KW-0732">Signal</keyword>
<name>D3AZ10_HETP5</name>
<dbReference type="Proteomes" id="UP000001396">
    <property type="component" value="Unassembled WGS sequence"/>
</dbReference>
<feature type="compositionally biased region" description="Low complexity" evidence="1">
    <location>
        <begin position="173"/>
        <end position="184"/>
    </location>
</feature>
<dbReference type="EMBL" id="ADBJ01000006">
    <property type="protein sequence ID" value="EFA85567.1"/>
    <property type="molecule type" value="Genomic_DNA"/>
</dbReference>
<evidence type="ECO:0000256" key="2">
    <source>
        <dbReference type="SAM" id="SignalP"/>
    </source>
</evidence>
<dbReference type="InParanoid" id="D3AZ10"/>
<feature type="compositionally biased region" description="Basic and acidic residues" evidence="1">
    <location>
        <begin position="104"/>
        <end position="114"/>
    </location>
</feature>
<dbReference type="GeneID" id="31356879"/>
<keyword evidence="4" id="KW-1185">Reference proteome</keyword>
<dbReference type="RefSeq" id="XP_020437674.1">
    <property type="nucleotide sequence ID" value="XM_020572359.1"/>
</dbReference>
<evidence type="ECO:0000313" key="4">
    <source>
        <dbReference type="Proteomes" id="UP000001396"/>
    </source>
</evidence>
<comment type="caution">
    <text evidence="3">The sequence shown here is derived from an EMBL/GenBank/DDBJ whole genome shotgun (WGS) entry which is preliminary data.</text>
</comment>
<reference evidence="3 4" key="1">
    <citation type="journal article" date="2011" name="Genome Res.">
        <title>Phylogeny-wide analysis of social amoeba genomes highlights ancient origins for complex intercellular communication.</title>
        <authorList>
            <person name="Heidel A.J."/>
            <person name="Lawal H.M."/>
            <person name="Felder M."/>
            <person name="Schilde C."/>
            <person name="Helps N.R."/>
            <person name="Tunggal B."/>
            <person name="Rivero F."/>
            <person name="John U."/>
            <person name="Schleicher M."/>
            <person name="Eichinger L."/>
            <person name="Platzer M."/>
            <person name="Noegel A.A."/>
            <person name="Schaap P."/>
            <person name="Gloeckner G."/>
        </authorList>
    </citation>
    <scope>NUCLEOTIDE SEQUENCE [LARGE SCALE GENOMIC DNA]</scope>
    <source>
        <strain evidence="4">ATCC 26659 / Pp 5 / PN500</strain>
    </source>
</reference>
<sequence>MSRNLIKYTLLFVLVVVVNTICLAEEEVDKTCDKVFVIYNVHSDDIVGKELITTISQRLPPNASAILIGDIDLDVLSSNQQQQQQESEHQSNNKNYKNNNDKQQSNHDHNDNKSKYNNNNNNNSKVIITKNKRQLPGQIGSLVMAKEEGGEDIDRWTLKGQLNSEERPTNLQSMSSSYSPPYSSANAGSTTVVVPDFTTDMLTNTELLDEFYQTLLSKLDKKELELYLEKLKRKQLLLRSS</sequence>
<feature type="region of interest" description="Disordered" evidence="1">
    <location>
        <begin position="160"/>
        <end position="186"/>
    </location>
</feature>
<evidence type="ECO:0000313" key="3">
    <source>
        <dbReference type="EMBL" id="EFA85567.1"/>
    </source>
</evidence>
<feature type="chain" id="PRO_5003041767" evidence="2">
    <location>
        <begin position="25"/>
        <end position="241"/>
    </location>
</feature>
<evidence type="ECO:0000256" key="1">
    <source>
        <dbReference type="SAM" id="MobiDB-lite"/>
    </source>
</evidence>
<dbReference type="STRING" id="670386.D3AZ10"/>
<accession>D3AZ10</accession>
<protein>
    <submittedName>
        <fullName evidence="3">Uncharacterized protein</fullName>
    </submittedName>
</protein>
<organism evidence="3 4">
    <name type="scientific">Heterostelium pallidum (strain ATCC 26659 / Pp 5 / PN500)</name>
    <name type="common">Cellular slime mold</name>
    <name type="synonym">Polysphondylium pallidum</name>
    <dbReference type="NCBI Taxonomy" id="670386"/>
    <lineage>
        <taxon>Eukaryota</taxon>
        <taxon>Amoebozoa</taxon>
        <taxon>Evosea</taxon>
        <taxon>Eumycetozoa</taxon>
        <taxon>Dictyostelia</taxon>
        <taxon>Acytosteliales</taxon>
        <taxon>Acytosteliaceae</taxon>
        <taxon>Heterostelium</taxon>
    </lineage>
</organism>
<dbReference type="AlphaFoldDB" id="D3AZ10"/>
<feature type="compositionally biased region" description="Low complexity" evidence="1">
    <location>
        <begin position="92"/>
        <end position="103"/>
    </location>
</feature>
<gene>
    <name evidence="3" type="ORF">PPL_01350</name>
</gene>